<feature type="region of interest" description="Disordered" evidence="1">
    <location>
        <begin position="761"/>
        <end position="793"/>
    </location>
</feature>
<gene>
    <name evidence="2" type="ORF">DBRI00130_LOCUS18196</name>
</gene>
<feature type="compositionally biased region" description="Basic and acidic residues" evidence="1">
    <location>
        <begin position="1112"/>
        <end position="1122"/>
    </location>
</feature>
<feature type="compositionally biased region" description="Polar residues" evidence="1">
    <location>
        <begin position="1055"/>
        <end position="1068"/>
    </location>
</feature>
<evidence type="ECO:0000313" key="2">
    <source>
        <dbReference type="EMBL" id="CAE4613520.1"/>
    </source>
</evidence>
<reference evidence="2" key="1">
    <citation type="submission" date="2021-01" db="EMBL/GenBank/DDBJ databases">
        <authorList>
            <person name="Corre E."/>
            <person name="Pelletier E."/>
            <person name="Niang G."/>
            <person name="Scheremetjew M."/>
            <person name="Finn R."/>
            <person name="Kale V."/>
            <person name="Holt S."/>
            <person name="Cochrane G."/>
            <person name="Meng A."/>
            <person name="Brown T."/>
            <person name="Cohen L."/>
        </authorList>
    </citation>
    <scope>NUCLEOTIDE SEQUENCE</scope>
    <source>
        <strain evidence="2">GSO104</strain>
    </source>
</reference>
<protein>
    <submittedName>
        <fullName evidence="2">Uncharacterized protein</fullName>
    </submittedName>
</protein>
<feature type="compositionally biased region" description="Basic and acidic residues" evidence="1">
    <location>
        <begin position="1006"/>
        <end position="1021"/>
    </location>
</feature>
<feature type="region of interest" description="Disordered" evidence="1">
    <location>
        <begin position="1219"/>
        <end position="1251"/>
    </location>
</feature>
<feature type="compositionally biased region" description="Basic and acidic residues" evidence="1">
    <location>
        <begin position="1219"/>
        <end position="1230"/>
    </location>
</feature>
<feature type="region of interest" description="Disordered" evidence="1">
    <location>
        <begin position="1110"/>
        <end position="1175"/>
    </location>
</feature>
<feature type="compositionally biased region" description="Polar residues" evidence="1">
    <location>
        <begin position="771"/>
        <end position="781"/>
    </location>
</feature>
<feature type="region of interest" description="Disordered" evidence="1">
    <location>
        <begin position="47"/>
        <end position="76"/>
    </location>
</feature>
<feature type="compositionally biased region" description="Basic and acidic residues" evidence="1">
    <location>
        <begin position="1138"/>
        <end position="1152"/>
    </location>
</feature>
<evidence type="ECO:0000256" key="1">
    <source>
        <dbReference type="SAM" id="MobiDB-lite"/>
    </source>
</evidence>
<feature type="compositionally biased region" description="Basic and acidic residues" evidence="1">
    <location>
        <begin position="782"/>
        <end position="793"/>
    </location>
</feature>
<sequence length="1346" mass="152348">MSNHNDQHSSFRVQYGKQKDVADWEKHLGSIIERTNRNFSHLHQKIGANSSSGERSYSRSFVPPPPPKHLPNEDDRRRNVDTFQSAHHGSCVVATRSIPKHVEDDITRKIEIRTKRSVQKMVEDKIAANQRTFETLREKNNEMVEAVDTMKGGIDWLKKSVTSQDKLVEGLREEVHVRRALWTQMERFLLDEEGGEEWRRNTKYELKQIKDRLEQHQLETKMIGKDIDEEMKKSAMEMAHMAASSAVSSALLPVQTGWEREKVVMQEEVARLRDEMKKTLENQQTQNEYVRNMITSGLSAHKMEVEKTIHQLMENENRRLFDEITSSLRSEVIRICQHYHHEQQEQQKQAKSNSQSLLEDTKTIDVISGIVMRSISEVEDKMKRNIETSLLNQFSQEVEKNRRSVISEIPNEVNRMRYEILGTIDQRQEERLSRFNDQLKVQVSGYSSELKREMVDSIVPDTIKRLTPQTKLELSHQLDCAKSEIASATRDQVYRYIEEKIGSLSPHEINREVSSTAKTVDEHALMIDDLKKKIMGSDNSPREQTGQIENWRSEVNAVMQGSIKSTREIKNADLMNLSRDIDMKLTRRLDLFKQNVDTEISETDTKWTSKFADVSKKINNTQNLCDTLSESVKCVRKLKDRLDILESCQENGSPSRSTETGHQRFLQDQMKTTERLGQQIETLSSSLESKLSDVKRHMDINIDRMKHDVAKNKPYIDGIKSELYCEMCDQSKKLWAGLSSLSEEVRGNAVTLSKQRALQDVDANRKKDFNTTKPDNQNNTVEPKESSNPDLMTDKNEKDLYKIYASNGQTHKYSTNEINVRNEILTQNTSHNNNKTKEDAEKKGTISIGHIGLQEGGSNKTENKNINVASTSAISGGIPLNKGGNHIEQLRKPSDSQTAIYLDSIRSGIRDTEEGLRASKNPKQKTTFETNKVVKQMGSLCIESELGFDINEISMIDGPDNSLIQFPDQSSNIGKVGCTAVADHVKTADGPQRFNQIGTKSYVGGRQKENDYSGAKRKDENIIGSDEIPLDNVSSFDEGESFDSSTVDGEDRSTQGKMQNDGPFSTKNIPKKGESPINAAMNLSSYLSGPIGGDEAPKQNQKFDLSSNSEIASKDNDQRTTEDQSLLQPLPEADESALTEKEIPFRVDENKNKVVNTSKTSRSKDTGGSSSLMFEDGGTLMDSILSFDEDESLDTLPSQKDEKSQQDVIEYSCSTKDNALLKKDTNEQNQRKANGPLNNTANAGMEPSMSSFELAESDKAPMSNVGTEQISIGKINDGMALTTKKSRQIFQEDDDHHAPADRSIISYEDKLLVPSFDRSSSRSKEKTISSYYDSDFDSDMESRLSF</sequence>
<feature type="region of interest" description="Disordered" evidence="1">
    <location>
        <begin position="991"/>
        <end position="1076"/>
    </location>
</feature>
<feature type="compositionally biased region" description="Basic and acidic residues" evidence="1">
    <location>
        <begin position="761"/>
        <end position="770"/>
    </location>
</feature>
<feature type="compositionally biased region" description="Low complexity" evidence="1">
    <location>
        <begin position="50"/>
        <end position="60"/>
    </location>
</feature>
<dbReference type="EMBL" id="HBNS01023030">
    <property type="protein sequence ID" value="CAE4613520.1"/>
    <property type="molecule type" value="Transcribed_RNA"/>
</dbReference>
<name>A0A7S4VZY2_9STRA</name>
<feature type="compositionally biased region" description="Polar residues" evidence="1">
    <location>
        <begin position="1231"/>
        <end position="1242"/>
    </location>
</feature>
<organism evidence="2">
    <name type="scientific">Ditylum brightwellii</name>
    <dbReference type="NCBI Taxonomy" id="49249"/>
    <lineage>
        <taxon>Eukaryota</taxon>
        <taxon>Sar</taxon>
        <taxon>Stramenopiles</taxon>
        <taxon>Ochrophyta</taxon>
        <taxon>Bacillariophyta</taxon>
        <taxon>Mediophyceae</taxon>
        <taxon>Lithodesmiophycidae</taxon>
        <taxon>Lithodesmiales</taxon>
        <taxon>Lithodesmiaceae</taxon>
        <taxon>Ditylum</taxon>
    </lineage>
</organism>
<feature type="compositionally biased region" description="Polar residues" evidence="1">
    <location>
        <begin position="1153"/>
        <end position="1172"/>
    </location>
</feature>
<feature type="region of interest" description="Disordered" evidence="1">
    <location>
        <begin position="1315"/>
        <end position="1346"/>
    </location>
</feature>
<accession>A0A7S4VZY2</accession>
<proteinExistence type="predicted"/>